<dbReference type="Proteomes" id="UP001597549">
    <property type="component" value="Unassembled WGS sequence"/>
</dbReference>
<dbReference type="EMBL" id="JBHUOL010000006">
    <property type="protein sequence ID" value="MFD2907821.1"/>
    <property type="molecule type" value="Genomic_DNA"/>
</dbReference>
<dbReference type="InterPro" id="IPR038231">
    <property type="entry name" value="MepB-like_sf"/>
</dbReference>
<dbReference type="Pfam" id="PF08877">
    <property type="entry name" value="MepB-like"/>
    <property type="match status" value="1"/>
</dbReference>
<protein>
    <submittedName>
        <fullName evidence="1">MepB family protein</fullName>
    </submittedName>
</protein>
<evidence type="ECO:0000313" key="2">
    <source>
        <dbReference type="Proteomes" id="UP001597549"/>
    </source>
</evidence>
<evidence type="ECO:0000313" key="1">
    <source>
        <dbReference type="EMBL" id="MFD2907821.1"/>
    </source>
</evidence>
<gene>
    <name evidence="1" type="ORF">ACFSX9_03640</name>
</gene>
<organism evidence="1 2">
    <name type="scientific">Flavobacterium ardleyense</name>
    <dbReference type="NCBI Taxonomy" id="2038737"/>
    <lineage>
        <taxon>Bacteria</taxon>
        <taxon>Pseudomonadati</taxon>
        <taxon>Bacteroidota</taxon>
        <taxon>Flavobacteriia</taxon>
        <taxon>Flavobacteriales</taxon>
        <taxon>Flavobacteriaceae</taxon>
        <taxon>Flavobacterium</taxon>
    </lineage>
</organism>
<dbReference type="InterPro" id="IPR011235">
    <property type="entry name" value="MepB-like"/>
</dbReference>
<dbReference type="RefSeq" id="WP_379804533.1">
    <property type="nucleotide sequence ID" value="NZ_JBHUOL010000006.1"/>
</dbReference>
<keyword evidence="2" id="KW-1185">Reference proteome</keyword>
<dbReference type="Gene3D" id="3.40.1350.140">
    <property type="entry name" value="MepB-like"/>
    <property type="match status" value="1"/>
</dbReference>
<comment type="caution">
    <text evidence="1">The sequence shown here is derived from an EMBL/GenBank/DDBJ whole genome shotgun (WGS) entry which is preliminary data.</text>
</comment>
<name>A0ABW5Z6Q5_9FLAO</name>
<dbReference type="PIRSF" id="PIRSF032285">
    <property type="entry name" value="UCP032285"/>
    <property type="match status" value="1"/>
</dbReference>
<proteinExistence type="predicted"/>
<sequence>MIFAEVSLLEQECYTNCEFTIKNTILDPESIEYNASSFLLNGNKVIYRKSKETPKKLGQFVTFWKRSELGPIEPYNENDDFDFFVINCSTETDFGQFVFPKSILIKKGIISSTKKDGKRGFRVYPSWELTVSKQAQKTQLWQNKYFVQLSETMDIDSLKKLFLNK</sequence>
<reference evidence="2" key="1">
    <citation type="journal article" date="2019" name="Int. J. Syst. Evol. Microbiol.">
        <title>The Global Catalogue of Microorganisms (GCM) 10K type strain sequencing project: providing services to taxonomists for standard genome sequencing and annotation.</title>
        <authorList>
            <consortium name="The Broad Institute Genomics Platform"/>
            <consortium name="The Broad Institute Genome Sequencing Center for Infectious Disease"/>
            <person name="Wu L."/>
            <person name="Ma J."/>
        </authorList>
    </citation>
    <scope>NUCLEOTIDE SEQUENCE [LARGE SCALE GENOMIC DNA]</scope>
    <source>
        <strain evidence="2">KCTC 52644</strain>
    </source>
</reference>
<accession>A0ABW5Z6Q5</accession>